<dbReference type="PANTHER" id="PTHR33033:SF121">
    <property type="entry name" value="POLYNUCLEOTIDYL TRANSFERASE, RIBONUCLEASE H-LIKE SUPERFAMILY PROTEIN"/>
    <property type="match status" value="1"/>
</dbReference>
<feature type="domain" description="RNase H type-1" evidence="2">
    <location>
        <begin position="110"/>
        <end position="194"/>
    </location>
</feature>
<evidence type="ECO:0000313" key="4">
    <source>
        <dbReference type="Proteomes" id="UP000026915"/>
    </source>
</evidence>
<evidence type="ECO:0000259" key="2">
    <source>
        <dbReference type="Pfam" id="PF13456"/>
    </source>
</evidence>
<accession>A0A061DSE8</accession>
<dbReference type="Gene3D" id="3.30.420.10">
    <property type="entry name" value="Ribonuclease H-like superfamily/Ribonuclease H"/>
    <property type="match status" value="1"/>
</dbReference>
<name>A0A061DSE8_THECC</name>
<dbReference type="InterPro" id="IPR044730">
    <property type="entry name" value="RNase_H-like_dom_plant"/>
</dbReference>
<dbReference type="HOGENOM" id="CLU_1356791_0_0_1"/>
<dbReference type="CDD" id="cd06222">
    <property type="entry name" value="RNase_H_like"/>
    <property type="match status" value="1"/>
</dbReference>
<dbReference type="InterPro" id="IPR036397">
    <property type="entry name" value="RNaseH_sf"/>
</dbReference>
<protein>
    <recommendedName>
        <fullName evidence="2">RNase H type-1 domain-containing protein</fullName>
    </recommendedName>
</protein>
<feature type="chain" id="PRO_5001596183" description="RNase H type-1 domain-containing protein" evidence="1">
    <location>
        <begin position="23"/>
        <end position="202"/>
    </location>
</feature>
<feature type="signal peptide" evidence="1">
    <location>
        <begin position="1"/>
        <end position="22"/>
    </location>
</feature>
<dbReference type="PANTHER" id="PTHR33033">
    <property type="entry name" value="POLYNUCLEOTIDYL TRANSFERASE, RIBONUCLEASE H-LIKE SUPERFAMILY PROTEIN-RELATED"/>
    <property type="match status" value="1"/>
</dbReference>
<dbReference type="InParanoid" id="A0A061DSE8"/>
<dbReference type="AlphaFoldDB" id="A0A061DSE8"/>
<evidence type="ECO:0000313" key="3">
    <source>
        <dbReference type="EMBL" id="EOX95021.1"/>
    </source>
</evidence>
<dbReference type="SUPFAM" id="SSF53098">
    <property type="entry name" value="Ribonuclease H-like"/>
    <property type="match status" value="1"/>
</dbReference>
<dbReference type="EMBL" id="CM001879">
    <property type="protein sequence ID" value="EOX95021.1"/>
    <property type="molecule type" value="Genomic_DNA"/>
</dbReference>
<evidence type="ECO:0000256" key="1">
    <source>
        <dbReference type="SAM" id="SignalP"/>
    </source>
</evidence>
<dbReference type="Pfam" id="PF13456">
    <property type="entry name" value="RVT_3"/>
    <property type="match status" value="1"/>
</dbReference>
<dbReference type="Proteomes" id="UP000026915">
    <property type="component" value="Chromosome 1"/>
</dbReference>
<organism evidence="3 4">
    <name type="scientific">Theobroma cacao</name>
    <name type="common">Cacao</name>
    <name type="synonym">Cocoa</name>
    <dbReference type="NCBI Taxonomy" id="3641"/>
    <lineage>
        <taxon>Eukaryota</taxon>
        <taxon>Viridiplantae</taxon>
        <taxon>Streptophyta</taxon>
        <taxon>Embryophyta</taxon>
        <taxon>Tracheophyta</taxon>
        <taxon>Spermatophyta</taxon>
        <taxon>Magnoliopsida</taxon>
        <taxon>eudicotyledons</taxon>
        <taxon>Gunneridae</taxon>
        <taxon>Pentapetalae</taxon>
        <taxon>rosids</taxon>
        <taxon>malvids</taxon>
        <taxon>Malvales</taxon>
        <taxon>Malvaceae</taxon>
        <taxon>Byttnerioideae</taxon>
        <taxon>Theobroma</taxon>
    </lineage>
</organism>
<keyword evidence="1" id="KW-0732">Signal</keyword>
<dbReference type="GO" id="GO:0004523">
    <property type="term" value="F:RNA-DNA hybrid ribonuclease activity"/>
    <property type="evidence" value="ECO:0007669"/>
    <property type="project" value="InterPro"/>
</dbReference>
<gene>
    <name evidence="3" type="ORF">TCM_004608</name>
</gene>
<dbReference type="Gramene" id="EOX95021">
    <property type="protein sequence ID" value="EOX95021"/>
    <property type="gene ID" value="TCM_004608"/>
</dbReference>
<dbReference type="InterPro" id="IPR012337">
    <property type="entry name" value="RNaseH-like_sf"/>
</dbReference>
<proteinExistence type="predicted"/>
<sequence>MPAKPLKTTLFCLVLPTSACLSETTSFCPRTLGVEQTVVERWAECITCKVGSLLSSCLVASWARALWPKTNITTLDIFRKPKVVILPKKPKRLIKGIEWRKPKASTFKSNMDSAAKGSSREVGIGGVLKDENGAARIVFSKSNGIADANQAKVCAIKEAMTINVVSRCTFTHHLMVESDSLNSIKWVTNPVNASWKFRRWIT</sequence>
<dbReference type="InterPro" id="IPR002156">
    <property type="entry name" value="RNaseH_domain"/>
</dbReference>
<reference evidence="3 4" key="1">
    <citation type="journal article" date="2013" name="Genome Biol.">
        <title>The genome sequence of the most widely cultivated cacao type and its use to identify candidate genes regulating pod color.</title>
        <authorList>
            <person name="Motamayor J.C."/>
            <person name="Mockaitis K."/>
            <person name="Schmutz J."/>
            <person name="Haiminen N."/>
            <person name="Iii D.L."/>
            <person name="Cornejo O."/>
            <person name="Findley S.D."/>
            <person name="Zheng P."/>
            <person name="Utro F."/>
            <person name="Royaert S."/>
            <person name="Saski C."/>
            <person name="Jenkins J."/>
            <person name="Podicheti R."/>
            <person name="Zhao M."/>
            <person name="Scheffler B.E."/>
            <person name="Stack J.C."/>
            <person name="Feltus F.A."/>
            <person name="Mustiga G.M."/>
            <person name="Amores F."/>
            <person name="Phillips W."/>
            <person name="Marelli J.P."/>
            <person name="May G.D."/>
            <person name="Shapiro H."/>
            <person name="Ma J."/>
            <person name="Bustamante C.D."/>
            <person name="Schnell R.J."/>
            <person name="Main D."/>
            <person name="Gilbert D."/>
            <person name="Parida L."/>
            <person name="Kuhn D.N."/>
        </authorList>
    </citation>
    <scope>NUCLEOTIDE SEQUENCE [LARGE SCALE GENOMIC DNA]</scope>
    <source>
        <strain evidence="4">cv. Matina 1-6</strain>
    </source>
</reference>
<dbReference type="GO" id="GO:0003676">
    <property type="term" value="F:nucleic acid binding"/>
    <property type="evidence" value="ECO:0007669"/>
    <property type="project" value="InterPro"/>
</dbReference>
<keyword evidence="4" id="KW-1185">Reference proteome</keyword>